<sequence>MKTLRILSVVFLFFLIMVGCNKEPVPSGDDQKIEDRSVLNGTYTGIFTAKYGSEIKTGSVTLEMKNGYYTCSGDYNTIPAGGGGTFYTKKGKITFYSTGAIGATVFDANLILVGDYYYSLIGKKLIISKERSSDINYEYNLEKL</sequence>
<evidence type="ECO:0000313" key="1">
    <source>
        <dbReference type="EMBL" id="MPM80969.1"/>
    </source>
</evidence>
<protein>
    <recommendedName>
        <fullName evidence="2">Lipocalin-like domain-containing protein</fullName>
    </recommendedName>
</protein>
<reference evidence="1" key="1">
    <citation type="submission" date="2019-08" db="EMBL/GenBank/DDBJ databases">
        <authorList>
            <person name="Kucharzyk K."/>
            <person name="Murdoch R.W."/>
            <person name="Higgins S."/>
            <person name="Loffler F."/>
        </authorList>
    </citation>
    <scope>NUCLEOTIDE SEQUENCE</scope>
</reference>
<gene>
    <name evidence="1" type="ORF">SDC9_128020</name>
</gene>
<dbReference type="EMBL" id="VSSQ01030436">
    <property type="protein sequence ID" value="MPM80969.1"/>
    <property type="molecule type" value="Genomic_DNA"/>
</dbReference>
<organism evidence="1">
    <name type="scientific">bioreactor metagenome</name>
    <dbReference type="NCBI Taxonomy" id="1076179"/>
    <lineage>
        <taxon>unclassified sequences</taxon>
        <taxon>metagenomes</taxon>
        <taxon>ecological metagenomes</taxon>
    </lineage>
</organism>
<name>A0A645CVP1_9ZZZZ</name>
<comment type="caution">
    <text evidence="1">The sequence shown here is derived from an EMBL/GenBank/DDBJ whole genome shotgun (WGS) entry which is preliminary data.</text>
</comment>
<accession>A0A645CVP1</accession>
<evidence type="ECO:0008006" key="2">
    <source>
        <dbReference type="Google" id="ProtNLM"/>
    </source>
</evidence>
<dbReference type="AlphaFoldDB" id="A0A645CVP1"/>
<dbReference type="PROSITE" id="PS51257">
    <property type="entry name" value="PROKAR_LIPOPROTEIN"/>
    <property type="match status" value="1"/>
</dbReference>
<proteinExistence type="predicted"/>